<gene>
    <name evidence="2" type="ORF">ABZ921_20755</name>
</gene>
<dbReference type="InterPro" id="IPR001387">
    <property type="entry name" value="Cro/C1-type_HTH"/>
</dbReference>
<evidence type="ECO:0000259" key="1">
    <source>
        <dbReference type="PROSITE" id="PS50943"/>
    </source>
</evidence>
<organism evidence="2 3">
    <name type="scientific">Streptomyces atriruber</name>
    <dbReference type="NCBI Taxonomy" id="545121"/>
    <lineage>
        <taxon>Bacteria</taxon>
        <taxon>Bacillati</taxon>
        <taxon>Actinomycetota</taxon>
        <taxon>Actinomycetes</taxon>
        <taxon>Kitasatosporales</taxon>
        <taxon>Streptomycetaceae</taxon>
        <taxon>Streptomyces</taxon>
    </lineage>
</organism>
<dbReference type="EMBL" id="JBEYXV010000010">
    <property type="protein sequence ID" value="MEU6823068.1"/>
    <property type="molecule type" value="Genomic_DNA"/>
</dbReference>
<feature type="domain" description="HTH cro/C1-type" evidence="1">
    <location>
        <begin position="34"/>
        <end position="81"/>
    </location>
</feature>
<accession>A0ABV3BPY8</accession>
<dbReference type="PANTHER" id="PTHR35010:SF2">
    <property type="entry name" value="BLL4672 PROTEIN"/>
    <property type="match status" value="1"/>
</dbReference>
<dbReference type="Pfam" id="PF13560">
    <property type="entry name" value="HTH_31"/>
    <property type="match status" value="1"/>
</dbReference>
<dbReference type="RefSeq" id="WP_359351084.1">
    <property type="nucleotide sequence ID" value="NZ_JBEYXV010000010.1"/>
</dbReference>
<dbReference type="PROSITE" id="PS50943">
    <property type="entry name" value="HTH_CROC1"/>
    <property type="match status" value="1"/>
</dbReference>
<dbReference type="InterPro" id="IPR041413">
    <property type="entry name" value="MLTR_LBD"/>
</dbReference>
<dbReference type="Gene3D" id="3.30.450.180">
    <property type="match status" value="1"/>
</dbReference>
<evidence type="ECO:0000313" key="2">
    <source>
        <dbReference type="EMBL" id="MEU6823068.1"/>
    </source>
</evidence>
<evidence type="ECO:0000313" key="3">
    <source>
        <dbReference type="Proteomes" id="UP001551176"/>
    </source>
</evidence>
<protein>
    <submittedName>
        <fullName evidence="2">Helix-turn-helix transcriptional regulator</fullName>
    </submittedName>
</protein>
<reference evidence="2 3" key="1">
    <citation type="submission" date="2024-06" db="EMBL/GenBank/DDBJ databases">
        <title>The Natural Products Discovery Center: Release of the First 8490 Sequenced Strains for Exploring Actinobacteria Biosynthetic Diversity.</title>
        <authorList>
            <person name="Kalkreuter E."/>
            <person name="Kautsar S.A."/>
            <person name="Yang D."/>
            <person name="Bader C.D."/>
            <person name="Teijaro C.N."/>
            <person name="Fluegel L."/>
            <person name="Davis C.M."/>
            <person name="Simpson J.R."/>
            <person name="Lauterbach L."/>
            <person name="Steele A.D."/>
            <person name="Gui C."/>
            <person name="Meng S."/>
            <person name="Li G."/>
            <person name="Viehrig K."/>
            <person name="Ye F."/>
            <person name="Su P."/>
            <person name="Kiefer A.F."/>
            <person name="Nichols A."/>
            <person name="Cepeda A.J."/>
            <person name="Yan W."/>
            <person name="Fan B."/>
            <person name="Jiang Y."/>
            <person name="Adhikari A."/>
            <person name="Zheng C.-J."/>
            <person name="Schuster L."/>
            <person name="Cowan T.M."/>
            <person name="Smanski M.J."/>
            <person name="Chevrette M.G."/>
            <person name="De Carvalho L.P.S."/>
            <person name="Shen B."/>
        </authorList>
    </citation>
    <scope>NUCLEOTIDE SEQUENCE [LARGE SCALE GENOMIC DNA]</scope>
    <source>
        <strain evidence="2 3">NPDC046838</strain>
    </source>
</reference>
<keyword evidence="3" id="KW-1185">Reference proteome</keyword>
<proteinExistence type="predicted"/>
<sequence length="284" mass="30923">MSENELGAFLRARREAVTPTEVGLPSGPRRRTPGLRRSEVATLAGISVEYLTRLEQGRDRHPSAQVLGALADALRLTVEERVHLRRLEKETGADPCCPAAVAPTESVRPTVRAILDSLEPTPAVLLNRLADVLACTTGYRRIAEPLGILDGERPNLARYAFTDERARAAYPEWDRFADDLVGHLKTESMLDDSHVRGFTDELTVDAGAPFADRIAAAPVLPRRSGLQRITHPDAGPLRLEYETLALPDADPQRLIVYVPADAATSAALDRLTGRRPGGLHVVNG</sequence>
<dbReference type="Pfam" id="PF17765">
    <property type="entry name" value="MLTR_LBD"/>
    <property type="match status" value="1"/>
</dbReference>
<dbReference type="Gene3D" id="1.10.260.40">
    <property type="entry name" value="lambda repressor-like DNA-binding domains"/>
    <property type="match status" value="1"/>
</dbReference>
<dbReference type="PANTHER" id="PTHR35010">
    <property type="entry name" value="BLL4672 PROTEIN-RELATED"/>
    <property type="match status" value="1"/>
</dbReference>
<dbReference type="CDD" id="cd00093">
    <property type="entry name" value="HTH_XRE"/>
    <property type="match status" value="1"/>
</dbReference>
<name>A0ABV3BPY8_9ACTN</name>
<dbReference type="SUPFAM" id="SSF47413">
    <property type="entry name" value="lambda repressor-like DNA-binding domains"/>
    <property type="match status" value="1"/>
</dbReference>
<dbReference type="InterPro" id="IPR010982">
    <property type="entry name" value="Lambda_DNA-bd_dom_sf"/>
</dbReference>
<dbReference type="SMART" id="SM00530">
    <property type="entry name" value="HTH_XRE"/>
    <property type="match status" value="1"/>
</dbReference>
<dbReference type="Proteomes" id="UP001551176">
    <property type="component" value="Unassembled WGS sequence"/>
</dbReference>
<comment type="caution">
    <text evidence="2">The sequence shown here is derived from an EMBL/GenBank/DDBJ whole genome shotgun (WGS) entry which is preliminary data.</text>
</comment>